<evidence type="ECO:0000256" key="5">
    <source>
        <dbReference type="ARBA" id="ARBA00022645"/>
    </source>
</evidence>
<organism evidence="16">
    <name type="scientific">Aureimonas altamirensis</name>
    <dbReference type="NCBI Taxonomy" id="370622"/>
    <lineage>
        <taxon>Bacteria</taxon>
        <taxon>Pseudomonadati</taxon>
        <taxon>Pseudomonadota</taxon>
        <taxon>Alphaproteobacteria</taxon>
        <taxon>Hyphomicrobiales</taxon>
        <taxon>Aurantimonadaceae</taxon>
        <taxon>Aureimonas</taxon>
    </lineage>
</organism>
<evidence type="ECO:0000256" key="11">
    <source>
        <dbReference type="ARBA" id="ARBA00023316"/>
    </source>
</evidence>
<evidence type="ECO:0000256" key="10">
    <source>
        <dbReference type="ARBA" id="ARBA00022984"/>
    </source>
</evidence>
<dbReference type="Gene3D" id="2.60.410.10">
    <property type="entry name" value="D-Ala-D-Ala carboxypeptidase, C-terminal domain"/>
    <property type="match status" value="1"/>
</dbReference>
<dbReference type="PANTHER" id="PTHR21581">
    <property type="entry name" value="D-ALANYL-D-ALANINE CARBOXYPEPTIDASE"/>
    <property type="match status" value="1"/>
</dbReference>
<dbReference type="Pfam" id="PF00768">
    <property type="entry name" value="Peptidase_S11"/>
    <property type="match status" value="1"/>
</dbReference>
<proteinExistence type="inferred from homology"/>
<evidence type="ECO:0000256" key="6">
    <source>
        <dbReference type="ARBA" id="ARBA00022670"/>
    </source>
</evidence>
<dbReference type="GO" id="GO:0008360">
    <property type="term" value="P:regulation of cell shape"/>
    <property type="evidence" value="ECO:0007669"/>
    <property type="project" value="UniProtKB-KW"/>
</dbReference>
<protein>
    <recommendedName>
        <fullName evidence="4">serine-type D-Ala-D-Ala carboxypeptidase</fullName>
        <ecNumber evidence="4">3.4.16.4</ecNumber>
    </recommendedName>
</protein>
<keyword evidence="6" id="KW-0645">Protease</keyword>
<feature type="signal peptide" evidence="14">
    <location>
        <begin position="1"/>
        <end position="29"/>
    </location>
</feature>
<dbReference type="AlphaFoldDB" id="A0A0P0YX78"/>
<keyword evidence="5 16" id="KW-0121">Carboxypeptidase</keyword>
<evidence type="ECO:0000256" key="1">
    <source>
        <dbReference type="ARBA" id="ARBA00003217"/>
    </source>
</evidence>
<evidence type="ECO:0000256" key="13">
    <source>
        <dbReference type="RuleBase" id="RU004016"/>
    </source>
</evidence>
<dbReference type="InterPro" id="IPR015956">
    <property type="entry name" value="Peniciliin-bd_prot_C_sf"/>
</dbReference>
<evidence type="ECO:0000256" key="9">
    <source>
        <dbReference type="ARBA" id="ARBA00022960"/>
    </source>
</evidence>
<keyword evidence="7 14" id="KW-0732">Signal</keyword>
<feature type="domain" description="Peptidase S11 D-Ala-D-Ala carboxypeptidase A C-terminal" evidence="15">
    <location>
        <begin position="286"/>
        <end position="376"/>
    </location>
</feature>
<evidence type="ECO:0000256" key="4">
    <source>
        <dbReference type="ARBA" id="ARBA00012448"/>
    </source>
</evidence>
<dbReference type="GO" id="GO:0071555">
    <property type="term" value="P:cell wall organization"/>
    <property type="evidence" value="ECO:0007669"/>
    <property type="project" value="UniProtKB-KW"/>
</dbReference>
<dbReference type="GO" id="GO:0009252">
    <property type="term" value="P:peptidoglycan biosynthetic process"/>
    <property type="evidence" value="ECO:0007669"/>
    <property type="project" value="UniProtKB-UniPathway"/>
</dbReference>
<reference evidence="16" key="1">
    <citation type="journal article" date="2015" name="Proc. Natl. Acad. Sci. U.S.A.">
        <title>Bacterial clade with the ribosomal RNA operon on a small plasmid rather than the chromosome.</title>
        <authorList>
            <person name="Anda M."/>
            <person name="Ohtsubo Y."/>
            <person name="Okubo T."/>
            <person name="Sugawara M."/>
            <person name="Nagata Y."/>
            <person name="Tsuda M."/>
            <person name="Minamisawa K."/>
            <person name="Mitsui H."/>
        </authorList>
    </citation>
    <scope>NUCLEOTIDE SEQUENCE</scope>
    <source>
        <strain evidence="16">DSM 21988</strain>
    </source>
</reference>
<keyword evidence="8" id="KW-0378">Hydrolase</keyword>
<dbReference type="InterPro" id="IPR012338">
    <property type="entry name" value="Beta-lactam/transpept-like"/>
</dbReference>
<dbReference type="EMBL" id="LC066371">
    <property type="protein sequence ID" value="BAT26142.1"/>
    <property type="molecule type" value="Genomic_DNA"/>
</dbReference>
<keyword evidence="11" id="KW-0961">Cell wall biogenesis/degradation</keyword>
<dbReference type="UniPathway" id="UPA00219"/>
<evidence type="ECO:0000256" key="2">
    <source>
        <dbReference type="ARBA" id="ARBA00004752"/>
    </source>
</evidence>
<evidence type="ECO:0000259" key="15">
    <source>
        <dbReference type="SMART" id="SM00936"/>
    </source>
</evidence>
<comment type="pathway">
    <text evidence="2">Cell wall biogenesis; peptidoglycan biosynthesis.</text>
</comment>
<evidence type="ECO:0000256" key="7">
    <source>
        <dbReference type="ARBA" id="ARBA00022729"/>
    </source>
</evidence>
<comment type="similarity">
    <text evidence="3 13">Belongs to the peptidase S11 family.</text>
</comment>
<keyword evidence="9" id="KW-0133">Cell shape</keyword>
<accession>A0A0P0YX78</accession>
<dbReference type="GO" id="GO:0006508">
    <property type="term" value="P:proteolysis"/>
    <property type="evidence" value="ECO:0007669"/>
    <property type="project" value="UniProtKB-KW"/>
</dbReference>
<dbReference type="PANTHER" id="PTHR21581:SF6">
    <property type="entry name" value="TRAFFICKING PROTEIN PARTICLE COMPLEX SUBUNIT 12"/>
    <property type="match status" value="1"/>
</dbReference>
<evidence type="ECO:0000256" key="14">
    <source>
        <dbReference type="SAM" id="SignalP"/>
    </source>
</evidence>
<dbReference type="SUPFAM" id="SSF69189">
    <property type="entry name" value="Penicillin-binding protein associated domain"/>
    <property type="match status" value="1"/>
</dbReference>
<dbReference type="Pfam" id="PF07943">
    <property type="entry name" value="PBP5_C"/>
    <property type="match status" value="1"/>
</dbReference>
<comment type="catalytic activity">
    <reaction evidence="12">
        <text>Preferential cleavage: (Ac)2-L-Lys-D-Ala-|-D-Ala. Also transpeptidation of peptidyl-alanyl moieties that are N-acyl substituents of D-alanine.</text>
        <dbReference type="EC" id="3.4.16.4"/>
    </reaction>
</comment>
<dbReference type="SUPFAM" id="SSF56601">
    <property type="entry name" value="beta-lactamase/transpeptidase-like"/>
    <property type="match status" value="1"/>
</dbReference>
<sequence>MISFSAARAPILSCMSALLLIALAVPAAAQDAQPSFFNQTKARQALIVDGETRAVLLEKNADIAFGPASLAKLMTMEIVFDALKRGELSLTDSFTVSEHAWRTGGAPSRTSTMFAAVKSSVTVDALLQGAIVQAANDACIVLAEGMAGSEDAFAQRMNRRAAEIGLTGSHFVNPTGLPAEGQSVTARDLVTLARHIETTYPEYYRLYSQPEFEWNKILQRNRNPLLRLDIGATGMGTGFTEASGYSLVGVTDHGGRKTFIALGGLASDAERAREAETLLKWASETFERQEVFAAGEIVGHATVYGGTAPRVSLRTAEDVVAYVPNASPDLVKAVMIYDGPLRAPIEKGQKIGRVEMRIENQASIVRDLFAGEDVPQGTFSSRALDAAHELAFGWIRAL</sequence>
<dbReference type="InterPro" id="IPR012907">
    <property type="entry name" value="Peptidase_S11_C"/>
</dbReference>
<dbReference type="RefSeq" id="WP_143190219.1">
    <property type="nucleotide sequence ID" value="NZ_BBWQ01000018.1"/>
</dbReference>
<dbReference type="SMART" id="SM00936">
    <property type="entry name" value="PBP5_C"/>
    <property type="match status" value="1"/>
</dbReference>
<dbReference type="InterPro" id="IPR037167">
    <property type="entry name" value="Peptidase_S11_C_sf"/>
</dbReference>
<evidence type="ECO:0000256" key="3">
    <source>
        <dbReference type="ARBA" id="ARBA00007164"/>
    </source>
</evidence>
<keyword evidence="10" id="KW-0573">Peptidoglycan synthesis</keyword>
<evidence type="ECO:0000256" key="8">
    <source>
        <dbReference type="ARBA" id="ARBA00022801"/>
    </source>
</evidence>
<dbReference type="Gene3D" id="3.40.710.10">
    <property type="entry name" value="DD-peptidase/beta-lactamase superfamily"/>
    <property type="match status" value="1"/>
</dbReference>
<dbReference type="EC" id="3.4.16.4" evidence="4"/>
<name>A0A0P0YX78_9HYPH</name>
<dbReference type="InterPro" id="IPR018044">
    <property type="entry name" value="Peptidase_S11"/>
</dbReference>
<comment type="function">
    <text evidence="1">Removes C-terminal D-alanyl residues from sugar-peptide cell wall precursors.</text>
</comment>
<dbReference type="PRINTS" id="PR00725">
    <property type="entry name" value="DADACBPTASE1"/>
</dbReference>
<dbReference type="GO" id="GO:0009002">
    <property type="term" value="F:serine-type D-Ala-D-Ala carboxypeptidase activity"/>
    <property type="evidence" value="ECO:0007669"/>
    <property type="project" value="UniProtKB-EC"/>
</dbReference>
<dbReference type="InterPro" id="IPR001967">
    <property type="entry name" value="Peptidase_S11_N"/>
</dbReference>
<evidence type="ECO:0000313" key="16">
    <source>
        <dbReference type="EMBL" id="BAT26142.1"/>
    </source>
</evidence>
<feature type="chain" id="PRO_5006057850" description="serine-type D-Ala-D-Ala carboxypeptidase" evidence="14">
    <location>
        <begin position="30"/>
        <end position="398"/>
    </location>
</feature>
<evidence type="ECO:0000256" key="12">
    <source>
        <dbReference type="ARBA" id="ARBA00034000"/>
    </source>
</evidence>